<accession>A0A371PJI8</accession>
<dbReference type="InterPro" id="IPR016195">
    <property type="entry name" value="Pol/histidinol_Pase-like"/>
</dbReference>
<feature type="domain" description="Polymerase/histidinol phosphatase N-terminal" evidence="1">
    <location>
        <begin position="7"/>
        <end position="72"/>
    </location>
</feature>
<organism evidence="2 3">
    <name type="scientific">Paenibacillus paeoniae</name>
    <dbReference type="NCBI Taxonomy" id="2292705"/>
    <lineage>
        <taxon>Bacteria</taxon>
        <taxon>Bacillati</taxon>
        <taxon>Bacillota</taxon>
        <taxon>Bacilli</taxon>
        <taxon>Bacillales</taxon>
        <taxon>Paenibacillaceae</taxon>
        <taxon>Paenibacillus</taxon>
    </lineage>
</organism>
<dbReference type="GO" id="GO:0004534">
    <property type="term" value="F:5'-3' RNA exonuclease activity"/>
    <property type="evidence" value="ECO:0007669"/>
    <property type="project" value="TreeGrafter"/>
</dbReference>
<dbReference type="PANTHER" id="PTHR42924">
    <property type="entry name" value="EXONUCLEASE"/>
    <property type="match status" value="1"/>
</dbReference>
<dbReference type="EMBL" id="QUBQ01000001">
    <property type="protein sequence ID" value="REK76378.1"/>
    <property type="molecule type" value="Genomic_DNA"/>
</dbReference>
<reference evidence="2 3" key="1">
    <citation type="submission" date="2018-08" db="EMBL/GenBank/DDBJ databases">
        <title>Paenibacillus sp. M4BSY-1, whole genome shotgun sequence.</title>
        <authorList>
            <person name="Tuo L."/>
        </authorList>
    </citation>
    <scope>NUCLEOTIDE SEQUENCE [LARGE SCALE GENOMIC DNA]</scope>
    <source>
        <strain evidence="2 3">M4BSY-1</strain>
    </source>
</reference>
<evidence type="ECO:0000259" key="1">
    <source>
        <dbReference type="SMART" id="SM00481"/>
    </source>
</evidence>
<dbReference type="GO" id="GO:0035312">
    <property type="term" value="F:5'-3' DNA exonuclease activity"/>
    <property type="evidence" value="ECO:0007669"/>
    <property type="project" value="TreeGrafter"/>
</dbReference>
<gene>
    <name evidence="2" type="ORF">DX130_04865</name>
</gene>
<name>A0A371PJI8_9BACL</name>
<dbReference type="SMART" id="SM00481">
    <property type="entry name" value="POLIIIAc"/>
    <property type="match status" value="1"/>
</dbReference>
<dbReference type="Proteomes" id="UP000261905">
    <property type="component" value="Unassembled WGS sequence"/>
</dbReference>
<dbReference type="AlphaFoldDB" id="A0A371PJI8"/>
<dbReference type="InterPro" id="IPR003141">
    <property type="entry name" value="Pol/His_phosphatase_N"/>
</dbReference>
<dbReference type="SUPFAM" id="SSF89550">
    <property type="entry name" value="PHP domain-like"/>
    <property type="match status" value="1"/>
</dbReference>
<dbReference type="Pfam" id="PF02811">
    <property type="entry name" value="PHP"/>
    <property type="match status" value="1"/>
</dbReference>
<comment type="caution">
    <text evidence="2">The sequence shown here is derived from an EMBL/GenBank/DDBJ whole genome shotgun (WGS) entry which is preliminary data.</text>
</comment>
<keyword evidence="3" id="KW-1185">Reference proteome</keyword>
<proteinExistence type="predicted"/>
<sequence length="283" mass="30282">MAVRGRADLHAHTTASDGMYAPSEVVRRAKLAGLSAIAITDHDTIAGVDEALATGDELAISVIPGAELSTVTGSADIHVLAYYTDNNDSLWLERLAWIGNARDRRNEAILHKLQELGIGITMSEVHEAGADKKGSVGRPHIAEALIRRGVVSDMNEAFAHYLGSGAQAYVQVQSVSTAEALIWIREAGGVSVIAHPGLYGRDELLEQWVRDGVQGIEAFHSDHTVQDAERYRVFAEGQGLLITGGSDFHGERNGVSYHGALGSSGVELAVAEQLRRRAASQRS</sequence>
<dbReference type="PANTHER" id="PTHR42924:SF3">
    <property type="entry name" value="POLYMERASE_HISTIDINOL PHOSPHATASE N-TERMINAL DOMAIN-CONTAINING PROTEIN"/>
    <property type="match status" value="1"/>
</dbReference>
<evidence type="ECO:0000313" key="2">
    <source>
        <dbReference type="EMBL" id="REK76378.1"/>
    </source>
</evidence>
<dbReference type="OrthoDB" id="9804333at2"/>
<dbReference type="InterPro" id="IPR004013">
    <property type="entry name" value="PHP_dom"/>
</dbReference>
<dbReference type="Gene3D" id="3.20.20.140">
    <property type="entry name" value="Metal-dependent hydrolases"/>
    <property type="match status" value="1"/>
</dbReference>
<dbReference type="RefSeq" id="WP_116043288.1">
    <property type="nucleotide sequence ID" value="NZ_QUBQ01000001.1"/>
</dbReference>
<dbReference type="Gene3D" id="1.10.150.650">
    <property type="match status" value="1"/>
</dbReference>
<dbReference type="CDD" id="cd07438">
    <property type="entry name" value="PHP_HisPPase_AMP"/>
    <property type="match status" value="1"/>
</dbReference>
<evidence type="ECO:0000313" key="3">
    <source>
        <dbReference type="Proteomes" id="UP000261905"/>
    </source>
</evidence>
<dbReference type="InterPro" id="IPR052018">
    <property type="entry name" value="PHP_domain"/>
</dbReference>
<protein>
    <submittedName>
        <fullName evidence="2">PHP domain-containing protein</fullName>
    </submittedName>
</protein>